<keyword evidence="2" id="KW-1185">Reference proteome</keyword>
<protein>
    <recommendedName>
        <fullName evidence="3">Leucine Rich repeat</fullName>
    </recommendedName>
</protein>
<dbReference type="AlphaFoldDB" id="A0A7G2C8T1"/>
<dbReference type="SUPFAM" id="SSF52058">
    <property type="entry name" value="L domain-like"/>
    <property type="match status" value="1"/>
</dbReference>
<proteinExistence type="predicted"/>
<dbReference type="InterPro" id="IPR032675">
    <property type="entry name" value="LRR_dom_sf"/>
</dbReference>
<dbReference type="VEuPathDB" id="TriTrypDB:ADEAN_000186800"/>
<dbReference type="Gene3D" id="3.80.10.10">
    <property type="entry name" value="Ribonuclease Inhibitor"/>
    <property type="match status" value="2"/>
</dbReference>
<name>A0A7G2C8T1_9TRYP</name>
<dbReference type="SUPFAM" id="SSF52047">
    <property type="entry name" value="RNI-like"/>
    <property type="match status" value="1"/>
</dbReference>
<dbReference type="EMBL" id="LR877147">
    <property type="protein sequence ID" value="CAD2214422.1"/>
    <property type="molecule type" value="Genomic_DNA"/>
</dbReference>
<accession>A0A7G2C8T1</accession>
<evidence type="ECO:0000313" key="2">
    <source>
        <dbReference type="Proteomes" id="UP000515908"/>
    </source>
</evidence>
<organism evidence="1 2">
    <name type="scientific">Angomonas deanei</name>
    <dbReference type="NCBI Taxonomy" id="59799"/>
    <lineage>
        <taxon>Eukaryota</taxon>
        <taxon>Discoba</taxon>
        <taxon>Euglenozoa</taxon>
        <taxon>Kinetoplastea</taxon>
        <taxon>Metakinetoplastina</taxon>
        <taxon>Trypanosomatida</taxon>
        <taxon>Trypanosomatidae</taxon>
        <taxon>Strigomonadinae</taxon>
        <taxon>Angomonas</taxon>
    </lineage>
</organism>
<evidence type="ECO:0008006" key="3">
    <source>
        <dbReference type="Google" id="ProtNLM"/>
    </source>
</evidence>
<reference evidence="1 2" key="1">
    <citation type="submission" date="2020-08" db="EMBL/GenBank/DDBJ databases">
        <authorList>
            <person name="Newling K."/>
            <person name="Davey J."/>
            <person name="Forrester S."/>
        </authorList>
    </citation>
    <scope>NUCLEOTIDE SEQUENCE [LARGE SCALE GENOMIC DNA]</scope>
    <source>
        <strain evidence="2">Crithidia deanei Carvalho (ATCC PRA-265)</strain>
    </source>
</reference>
<evidence type="ECO:0000313" key="1">
    <source>
        <dbReference type="EMBL" id="CAD2214422.1"/>
    </source>
</evidence>
<gene>
    <name evidence="1" type="ORF">ADEAN_000186800</name>
</gene>
<dbReference type="Proteomes" id="UP000515908">
    <property type="component" value="Chromosome 03"/>
</dbReference>
<sequence>MSALLDIADYFGIRRAPLAFAAVSTAARVASEEHNRTGLGGSSWTTAEECPVNHFRVSIGWQEFLDGRVRRVDLSAKEWENTGDSPWEKVLPSVWWWEKSAALGPLLLLGSVGQWEWPLEQLAPVLPHVVAVVCNMKRLPTNFFAAEWRSLRVFCTQLGSPVREVSPGKGLELLECVSLLWSRKKADLSFLRHCPNLRDLEVEHVDDASVLTDIGKTLRRLRCYGVSPAAVHTWLPSCTGLRRLGLSWTVEAAVLADCLRPLKELEDVDCSCVTLTNVDEASARLLGEALSSLPLTVFQPGRTFGDCLPYLHSPTAREINFYEVKLTDLHVVEHFPAAEDLSLCLPDTTADLLPLLSLVHLKKLLLLEGAMRDVSCLAACQGLVSLHLGYMSDVAEESLHFIADLPLLKRLVLEIDLSSLSFLESCPSLESVGLTSGLDSIAPLARIPTLRKVSLIGGTCDLEGIQGAPWTSLRMLFCTPPDLSPIATLPQLKELSLTQVEATTFDWLRGCTRLEKFTFGGETTYFDPSILDELPCLTERYC</sequence>